<dbReference type="GO" id="GO:0017089">
    <property type="term" value="F:glycolipid transfer activity"/>
    <property type="evidence" value="ECO:0007669"/>
    <property type="project" value="TreeGrafter"/>
</dbReference>
<dbReference type="RefSeq" id="WP_090112062.1">
    <property type="nucleotide sequence ID" value="NZ_FNAT01000003.1"/>
</dbReference>
<proteinExistence type="predicted"/>
<gene>
    <name evidence="4" type="ORF">SAMN04488567_2291</name>
</gene>
<evidence type="ECO:0000313" key="5">
    <source>
        <dbReference type="Proteomes" id="UP000198922"/>
    </source>
</evidence>
<protein>
    <submittedName>
        <fullName evidence="4">Lipopolysaccharide export system protein LptA</fullName>
    </submittedName>
</protein>
<dbReference type="GO" id="GO:0009279">
    <property type="term" value="C:cell outer membrane"/>
    <property type="evidence" value="ECO:0007669"/>
    <property type="project" value="TreeGrafter"/>
</dbReference>
<dbReference type="STRING" id="521013.SAMN04488567_2291"/>
<dbReference type="EMBL" id="FNAT01000003">
    <property type="protein sequence ID" value="SDE67089.1"/>
    <property type="molecule type" value="Genomic_DNA"/>
</dbReference>
<keyword evidence="1 2" id="KW-0732">Signal</keyword>
<sequence length="162" mass="16417">MIRALAPALLALLPLQAAAQTSLSLGSLNADPDAPVEVTAESLSVDQASGAAVFEGEVLIVQGEMRIAAATVEVIYDDASGEISRLEAVGGVTFVTPTEAAESNAAVYDIASGMLTLTGEVLLTQSGTALSAQSMVVDLNAGTARLEGGVRTVFEPQGQSAR</sequence>
<organism evidence="4 5">
    <name type="scientific">Limimaricola pyoseonensis</name>
    <dbReference type="NCBI Taxonomy" id="521013"/>
    <lineage>
        <taxon>Bacteria</taxon>
        <taxon>Pseudomonadati</taxon>
        <taxon>Pseudomonadota</taxon>
        <taxon>Alphaproteobacteria</taxon>
        <taxon>Rhodobacterales</taxon>
        <taxon>Paracoccaceae</taxon>
        <taxon>Limimaricola</taxon>
    </lineage>
</organism>
<dbReference type="PANTHER" id="PTHR36504:SF1">
    <property type="entry name" value="LIPOPOLYSACCHARIDE EXPORT SYSTEM PROTEIN LPTA"/>
    <property type="match status" value="1"/>
</dbReference>
<dbReference type="Gene3D" id="2.60.450.10">
    <property type="entry name" value="Lipopolysaccharide (LPS) transport protein A like domain"/>
    <property type="match status" value="1"/>
</dbReference>
<dbReference type="Pfam" id="PF03968">
    <property type="entry name" value="LptD_N"/>
    <property type="match status" value="1"/>
</dbReference>
<evidence type="ECO:0000256" key="2">
    <source>
        <dbReference type="SAM" id="SignalP"/>
    </source>
</evidence>
<dbReference type="PANTHER" id="PTHR36504">
    <property type="entry name" value="LIPOPOLYSACCHARIDE EXPORT SYSTEM PROTEIN LPTA"/>
    <property type="match status" value="1"/>
</dbReference>
<feature type="domain" description="Organic solvent tolerance-like N-terminal" evidence="3">
    <location>
        <begin position="37"/>
        <end position="142"/>
    </location>
</feature>
<dbReference type="OrthoDB" id="9811926at2"/>
<dbReference type="AlphaFoldDB" id="A0A1G7ETV9"/>
<dbReference type="InterPro" id="IPR052037">
    <property type="entry name" value="LPS_export_LptA"/>
</dbReference>
<accession>A0A1G7ETV9</accession>
<dbReference type="Proteomes" id="UP000198922">
    <property type="component" value="Unassembled WGS sequence"/>
</dbReference>
<reference evidence="5" key="1">
    <citation type="submission" date="2016-10" db="EMBL/GenBank/DDBJ databases">
        <authorList>
            <person name="Varghese N."/>
            <person name="Submissions S."/>
        </authorList>
    </citation>
    <scope>NUCLEOTIDE SEQUENCE [LARGE SCALE GENOMIC DNA]</scope>
    <source>
        <strain evidence="5">DSM 21424</strain>
    </source>
</reference>
<feature type="chain" id="PRO_5011637710" evidence="2">
    <location>
        <begin position="20"/>
        <end position="162"/>
    </location>
</feature>
<feature type="signal peptide" evidence="2">
    <location>
        <begin position="1"/>
        <end position="19"/>
    </location>
</feature>
<evidence type="ECO:0000259" key="3">
    <source>
        <dbReference type="Pfam" id="PF03968"/>
    </source>
</evidence>
<name>A0A1G7ETV9_9RHOB</name>
<dbReference type="InterPro" id="IPR005653">
    <property type="entry name" value="OstA-like_N"/>
</dbReference>
<dbReference type="GO" id="GO:0030288">
    <property type="term" value="C:outer membrane-bounded periplasmic space"/>
    <property type="evidence" value="ECO:0007669"/>
    <property type="project" value="TreeGrafter"/>
</dbReference>
<keyword evidence="5" id="KW-1185">Reference proteome</keyword>
<evidence type="ECO:0000313" key="4">
    <source>
        <dbReference type="EMBL" id="SDE67089.1"/>
    </source>
</evidence>
<evidence type="ECO:0000256" key="1">
    <source>
        <dbReference type="ARBA" id="ARBA00022729"/>
    </source>
</evidence>
<dbReference type="GO" id="GO:0015920">
    <property type="term" value="P:lipopolysaccharide transport"/>
    <property type="evidence" value="ECO:0007669"/>
    <property type="project" value="TreeGrafter"/>
</dbReference>